<dbReference type="SUPFAM" id="SSF53756">
    <property type="entry name" value="UDP-Glycosyltransferase/glycogen phosphorylase"/>
    <property type="match status" value="1"/>
</dbReference>
<sequence length="175" mass="19329">MSKSPPHIAIFLRCRAFSQVRKVMRSRLIILGNGEQYTELNTLIQELRLEKDVAMLGFQENPYAYMSRASVFVLSSAWEGFGNVIVEALAVGTPVVSTNCPNGPAEILANGKYGSLVNVGDSQAMANAILKVLSGNYPVIKSDWLNQFSYSEAVSQYLEILHLNQYLPSHCVLNT</sequence>
<organism evidence="2 3">
    <name type="scientific">Brunnivagina elsteri CCALA 953</name>
    <dbReference type="NCBI Taxonomy" id="987040"/>
    <lineage>
        <taxon>Bacteria</taxon>
        <taxon>Bacillati</taxon>
        <taxon>Cyanobacteriota</taxon>
        <taxon>Cyanophyceae</taxon>
        <taxon>Nostocales</taxon>
        <taxon>Calotrichaceae</taxon>
        <taxon>Brunnivagina</taxon>
    </lineage>
</organism>
<dbReference type="EMBL" id="NTFS01000548">
    <property type="protein sequence ID" value="PAX48948.1"/>
    <property type="molecule type" value="Genomic_DNA"/>
</dbReference>
<evidence type="ECO:0000313" key="2">
    <source>
        <dbReference type="EMBL" id="PAX48948.1"/>
    </source>
</evidence>
<proteinExistence type="predicted"/>
<feature type="domain" description="Glycosyl transferase family 1" evidence="1">
    <location>
        <begin position="15"/>
        <end position="136"/>
    </location>
</feature>
<dbReference type="PANTHER" id="PTHR12526:SF630">
    <property type="entry name" value="GLYCOSYLTRANSFERASE"/>
    <property type="match status" value="1"/>
</dbReference>
<protein>
    <recommendedName>
        <fullName evidence="1">Glycosyl transferase family 1 domain-containing protein</fullName>
    </recommendedName>
</protein>
<evidence type="ECO:0000259" key="1">
    <source>
        <dbReference type="Pfam" id="PF00534"/>
    </source>
</evidence>
<dbReference type="OrthoDB" id="9787617at2"/>
<dbReference type="InterPro" id="IPR001296">
    <property type="entry name" value="Glyco_trans_1"/>
</dbReference>
<dbReference type="Pfam" id="PF00534">
    <property type="entry name" value="Glycos_transf_1"/>
    <property type="match status" value="1"/>
</dbReference>
<dbReference type="GO" id="GO:0016757">
    <property type="term" value="F:glycosyltransferase activity"/>
    <property type="evidence" value="ECO:0007669"/>
    <property type="project" value="InterPro"/>
</dbReference>
<comment type="caution">
    <text evidence="2">The sequence shown here is derived from an EMBL/GenBank/DDBJ whole genome shotgun (WGS) entry which is preliminary data.</text>
</comment>
<gene>
    <name evidence="2" type="ORF">CK510_28105</name>
</gene>
<dbReference type="RefSeq" id="WP_095724781.1">
    <property type="nucleotide sequence ID" value="NZ_NTFS01000548.1"/>
</dbReference>
<dbReference type="Proteomes" id="UP000218238">
    <property type="component" value="Unassembled WGS sequence"/>
</dbReference>
<reference evidence="2 3" key="1">
    <citation type="submission" date="2017-08" db="EMBL/GenBank/DDBJ databases">
        <title>Draft genome sequence of filamentous cyanobacterium Calothrix elsteri CCALA 953.</title>
        <authorList>
            <person name="Gagunashvili A.N."/>
            <person name="Elster J."/>
            <person name="Andresson O.S."/>
        </authorList>
    </citation>
    <scope>NUCLEOTIDE SEQUENCE [LARGE SCALE GENOMIC DNA]</scope>
    <source>
        <strain evidence="2 3">CCALA 953</strain>
    </source>
</reference>
<dbReference type="Gene3D" id="3.40.50.2000">
    <property type="entry name" value="Glycogen Phosphorylase B"/>
    <property type="match status" value="1"/>
</dbReference>
<evidence type="ECO:0000313" key="3">
    <source>
        <dbReference type="Proteomes" id="UP000218238"/>
    </source>
</evidence>
<keyword evidence="3" id="KW-1185">Reference proteome</keyword>
<dbReference type="PANTHER" id="PTHR12526">
    <property type="entry name" value="GLYCOSYLTRANSFERASE"/>
    <property type="match status" value="1"/>
</dbReference>
<name>A0A2A2TB34_9CYAN</name>
<dbReference type="AlphaFoldDB" id="A0A2A2TB34"/>
<accession>A0A2A2TB34</accession>